<gene>
    <name evidence="1" type="ORF">R3W88_014230</name>
</gene>
<protein>
    <recommendedName>
        <fullName evidence="3">Integrase core domain containing protein</fullName>
    </recommendedName>
</protein>
<dbReference type="Proteomes" id="UP001311915">
    <property type="component" value="Unassembled WGS sequence"/>
</dbReference>
<accession>A0AAV9KS56</accession>
<name>A0AAV9KS56_9SOLN</name>
<organism evidence="1 2">
    <name type="scientific">Solanum pinnatisectum</name>
    <name type="common">tansyleaf nightshade</name>
    <dbReference type="NCBI Taxonomy" id="50273"/>
    <lineage>
        <taxon>Eukaryota</taxon>
        <taxon>Viridiplantae</taxon>
        <taxon>Streptophyta</taxon>
        <taxon>Embryophyta</taxon>
        <taxon>Tracheophyta</taxon>
        <taxon>Spermatophyta</taxon>
        <taxon>Magnoliopsida</taxon>
        <taxon>eudicotyledons</taxon>
        <taxon>Gunneridae</taxon>
        <taxon>Pentapetalae</taxon>
        <taxon>asterids</taxon>
        <taxon>lamiids</taxon>
        <taxon>Solanales</taxon>
        <taxon>Solanaceae</taxon>
        <taxon>Solanoideae</taxon>
        <taxon>Solaneae</taxon>
        <taxon>Solanum</taxon>
    </lineage>
</organism>
<evidence type="ECO:0008006" key="3">
    <source>
        <dbReference type="Google" id="ProtNLM"/>
    </source>
</evidence>
<proteinExistence type="predicted"/>
<evidence type="ECO:0000313" key="2">
    <source>
        <dbReference type="Proteomes" id="UP001311915"/>
    </source>
</evidence>
<reference evidence="1 2" key="1">
    <citation type="submission" date="2023-10" db="EMBL/GenBank/DDBJ databases">
        <title>Genome-Wide Identification Analysis in wild type Solanum Pinnatisectum Reveals Some Genes Defensing Phytophthora Infestans.</title>
        <authorList>
            <person name="Sun C."/>
        </authorList>
    </citation>
    <scope>NUCLEOTIDE SEQUENCE [LARGE SCALE GENOMIC DNA]</scope>
    <source>
        <strain evidence="1">LQN</strain>
        <tissue evidence="1">Leaf</tissue>
    </source>
</reference>
<dbReference type="AlphaFoldDB" id="A0AAV9KS56"/>
<evidence type="ECO:0000313" key="1">
    <source>
        <dbReference type="EMBL" id="KAK4715892.1"/>
    </source>
</evidence>
<keyword evidence="2" id="KW-1185">Reference proteome</keyword>
<comment type="caution">
    <text evidence="1">The sequence shown here is derived from an EMBL/GenBank/DDBJ whole genome shotgun (WGS) entry which is preliminary data.</text>
</comment>
<dbReference type="EMBL" id="JAWPEI010000009">
    <property type="protein sequence ID" value="KAK4715892.1"/>
    <property type="molecule type" value="Genomic_DNA"/>
</dbReference>
<sequence length="110" mass="12356">MKQPHAMNVVSVIAVFDEEEIGETIEERMTVETLVAMMMNFEADFRSDYVETANALQGMGAHSYALKKLDLDLKNMPTPPAKSSIEEPPVLELKQLPSHLRYVFLGTNNT</sequence>